<reference evidence="18" key="1">
    <citation type="journal article" date="2019" name="J. Bacteriol.">
        <title>A Mutagenic Screen Identifies a TonB-Dependent Receptor Required for the Lanthanide Metal Switch in the Type I Methanotroph 'Methylotuvimicrobium buryatense' 5GB1C.</title>
        <authorList>
            <person name="Groom J.D."/>
            <person name="Ford S.M."/>
            <person name="Pesesky M.W."/>
            <person name="Lidstrom M.E."/>
        </authorList>
    </citation>
    <scope>NUCLEOTIDE SEQUENCE [LARGE SCALE GENOMIC DNA]</scope>
    <source>
        <strain evidence="18">5GB1C</strain>
    </source>
</reference>
<dbReference type="InterPro" id="IPR005467">
    <property type="entry name" value="His_kinase_dom"/>
</dbReference>
<dbReference type="InterPro" id="IPR036097">
    <property type="entry name" value="HisK_dim/P_sf"/>
</dbReference>
<dbReference type="InterPro" id="IPR003661">
    <property type="entry name" value="HisK_dim/P_dom"/>
</dbReference>
<dbReference type="SMART" id="SM00388">
    <property type="entry name" value="HisKA"/>
    <property type="match status" value="1"/>
</dbReference>
<dbReference type="PROSITE" id="PS50110">
    <property type="entry name" value="RESPONSE_REGULATORY"/>
    <property type="match status" value="1"/>
</dbReference>
<evidence type="ECO:0000256" key="9">
    <source>
        <dbReference type="ARBA" id="ARBA00022840"/>
    </source>
</evidence>
<dbReference type="Pfam" id="PF00512">
    <property type="entry name" value="HisKA"/>
    <property type="match status" value="1"/>
</dbReference>
<dbReference type="CDD" id="cd16922">
    <property type="entry name" value="HATPase_EvgS-ArcB-TorS-like"/>
    <property type="match status" value="1"/>
</dbReference>
<keyword evidence="10" id="KW-1133">Transmembrane helix</keyword>
<evidence type="ECO:0000259" key="15">
    <source>
        <dbReference type="PROSITE" id="PS50109"/>
    </source>
</evidence>
<dbReference type="PRINTS" id="PR00344">
    <property type="entry name" value="BCTRLSENSOR"/>
</dbReference>
<dbReference type="Gene3D" id="3.40.50.2300">
    <property type="match status" value="1"/>
</dbReference>
<evidence type="ECO:0000256" key="11">
    <source>
        <dbReference type="ARBA" id="ARBA00023012"/>
    </source>
</evidence>
<accession>A0A4P9UPC5</accession>
<dbReference type="AlphaFoldDB" id="A0A4P9UPC5"/>
<dbReference type="GO" id="GO:0016020">
    <property type="term" value="C:membrane"/>
    <property type="evidence" value="ECO:0007669"/>
    <property type="project" value="UniProtKB-SubCell"/>
</dbReference>
<evidence type="ECO:0000256" key="10">
    <source>
        <dbReference type="ARBA" id="ARBA00022989"/>
    </source>
</evidence>
<dbReference type="SUPFAM" id="SSF55781">
    <property type="entry name" value="GAF domain-like"/>
    <property type="match status" value="1"/>
</dbReference>
<dbReference type="SUPFAM" id="SSF55874">
    <property type="entry name" value="ATPase domain of HSP90 chaperone/DNA topoisomerase II/histidine kinase"/>
    <property type="match status" value="1"/>
</dbReference>
<dbReference type="SMART" id="SM00387">
    <property type="entry name" value="HATPase_c"/>
    <property type="match status" value="1"/>
</dbReference>
<evidence type="ECO:0000259" key="16">
    <source>
        <dbReference type="PROSITE" id="PS50110"/>
    </source>
</evidence>
<dbReference type="RefSeq" id="WP_017839016.1">
    <property type="nucleotide sequence ID" value="NZ_CP035467.1"/>
</dbReference>
<evidence type="ECO:0000313" key="17">
    <source>
        <dbReference type="EMBL" id="QCW83117.1"/>
    </source>
</evidence>
<keyword evidence="12" id="KW-0472">Membrane</keyword>
<dbReference type="SUPFAM" id="SSF47384">
    <property type="entry name" value="Homodimeric domain of signal transducing histidine kinase"/>
    <property type="match status" value="1"/>
</dbReference>
<protein>
    <recommendedName>
        <fullName evidence="3">histidine kinase</fullName>
        <ecNumber evidence="3">2.7.13.3</ecNumber>
    </recommendedName>
</protein>
<keyword evidence="4" id="KW-0597">Phosphoprotein</keyword>
<keyword evidence="5" id="KW-0808">Transferase</keyword>
<dbReference type="Gene3D" id="1.10.287.130">
    <property type="match status" value="1"/>
</dbReference>
<comment type="subcellular location">
    <subcellularLocation>
        <location evidence="2">Membrane</location>
    </subcellularLocation>
</comment>
<dbReference type="InterPro" id="IPR003594">
    <property type="entry name" value="HATPase_dom"/>
</dbReference>
<keyword evidence="18" id="KW-1185">Reference proteome</keyword>
<dbReference type="CDD" id="cd00082">
    <property type="entry name" value="HisKA"/>
    <property type="match status" value="1"/>
</dbReference>
<proteinExistence type="predicted"/>
<evidence type="ECO:0000313" key="18">
    <source>
        <dbReference type="Proteomes" id="UP000305881"/>
    </source>
</evidence>
<evidence type="ECO:0000256" key="13">
    <source>
        <dbReference type="PROSITE-ProRule" id="PRU00169"/>
    </source>
</evidence>
<evidence type="ECO:0000256" key="14">
    <source>
        <dbReference type="SAM" id="Coils"/>
    </source>
</evidence>
<feature type="coiled-coil region" evidence="14">
    <location>
        <begin position="6"/>
        <end position="33"/>
    </location>
</feature>
<dbReference type="InterPro" id="IPR036890">
    <property type="entry name" value="HATPase_C_sf"/>
</dbReference>
<feature type="domain" description="Response regulatory" evidence="16">
    <location>
        <begin position="440"/>
        <end position="560"/>
    </location>
</feature>
<evidence type="ECO:0000256" key="7">
    <source>
        <dbReference type="ARBA" id="ARBA00022741"/>
    </source>
</evidence>
<comment type="caution">
    <text evidence="13">Lacks conserved residue(s) required for the propagation of feature annotation.</text>
</comment>
<sequence>MMNSNEHDLQMRIEHLEHRVRKLSEEKANLHLVLHMVELLNPIAGIDYFLDSMIAALCGSLGGTNTEIYYLDEGEIHYVNLFGEKRIVGEIEDSLVAEVFATRHFVEQNTDLNHTLLKDNVAAVACTWVMPLTIGDQILGVVKMSDLLGSAQMRNYLAPFFSHIALILNNKIQTRKAEAANRAKSSFLATMSHEIRTPLNGILGMAQLLAKQECSDAKRMECVRTILTSGNNLLALLNDILDLSKIEANRLELNLLAVQPQRILDEIMTLFSGAAQQKGLRIHAAWVDGEVKAYQVDSLRVKQMLSNLVSNAIKFTDRGSVRIEARSILDESGNCLLEFSVSDTGIGIPKDKQRELFKPFTQVDSSSNRRYVGTGLGLSLVSRFAELMQGKAGFESDEGQGSRFWFRIPTRVDNEIDNTALPSNIDESSQLSNLNLKLKRVLLIASDSVHGANLSAQLKARSIDAFSIDLDDQIPDVIDKDLGFDAIIIESSLENRSLSRLARKIRDLESANRLPRAFIIGISDKQHSDELDTEFEQDIDELLVRPFTIEHLVNVIESHIRLSAALQQKTVICNEEERLFFKNCEGITEILDDLERQLEKNMFTAVEQFNMLQAKVDGSSIASHFVALGKLINDMNFEEAHLQLKLLRERFSETETKETHCGH</sequence>
<dbReference type="Pfam" id="PF02518">
    <property type="entry name" value="HATPase_c"/>
    <property type="match status" value="1"/>
</dbReference>
<evidence type="ECO:0000256" key="8">
    <source>
        <dbReference type="ARBA" id="ARBA00022777"/>
    </source>
</evidence>
<dbReference type="FunFam" id="1.10.287.130:FF:000004">
    <property type="entry name" value="Ethylene receptor 1"/>
    <property type="match status" value="1"/>
</dbReference>
<dbReference type="EMBL" id="CP035467">
    <property type="protein sequence ID" value="QCW83117.1"/>
    <property type="molecule type" value="Genomic_DNA"/>
</dbReference>
<dbReference type="GO" id="GO:0000155">
    <property type="term" value="F:phosphorelay sensor kinase activity"/>
    <property type="evidence" value="ECO:0007669"/>
    <property type="project" value="InterPro"/>
</dbReference>
<keyword evidence="8 17" id="KW-0418">Kinase</keyword>
<dbReference type="InterPro" id="IPR004358">
    <property type="entry name" value="Sig_transdc_His_kin-like_C"/>
</dbReference>
<dbReference type="OrthoDB" id="6724607at2"/>
<dbReference type="InterPro" id="IPR001789">
    <property type="entry name" value="Sig_transdc_resp-reg_receiver"/>
</dbReference>
<keyword evidence="6" id="KW-0812">Transmembrane</keyword>
<evidence type="ECO:0000256" key="2">
    <source>
        <dbReference type="ARBA" id="ARBA00004370"/>
    </source>
</evidence>
<comment type="catalytic activity">
    <reaction evidence="1">
        <text>ATP + protein L-histidine = ADP + protein N-phospho-L-histidine.</text>
        <dbReference type="EC" id="2.7.13.3"/>
    </reaction>
</comment>
<evidence type="ECO:0000256" key="3">
    <source>
        <dbReference type="ARBA" id="ARBA00012438"/>
    </source>
</evidence>
<dbReference type="PANTHER" id="PTHR45339">
    <property type="entry name" value="HYBRID SIGNAL TRANSDUCTION HISTIDINE KINASE J"/>
    <property type="match status" value="1"/>
</dbReference>
<evidence type="ECO:0000256" key="4">
    <source>
        <dbReference type="ARBA" id="ARBA00022553"/>
    </source>
</evidence>
<dbReference type="KEGG" id="mbur:EQU24_13390"/>
<dbReference type="FunFam" id="3.30.565.10:FF:000010">
    <property type="entry name" value="Sensor histidine kinase RcsC"/>
    <property type="match status" value="1"/>
</dbReference>
<gene>
    <name evidence="17" type="ORF">EQU24_13390</name>
</gene>
<dbReference type="Proteomes" id="UP000305881">
    <property type="component" value="Chromosome"/>
</dbReference>
<keyword evidence="7" id="KW-0547">Nucleotide-binding</keyword>
<dbReference type="Gene3D" id="3.30.565.10">
    <property type="entry name" value="Histidine kinase-like ATPase, C-terminal domain"/>
    <property type="match status" value="1"/>
</dbReference>
<keyword evidence="14" id="KW-0175">Coiled coil</keyword>
<organism evidence="17 18">
    <name type="scientific">Methylotuvimicrobium buryatense</name>
    <name type="common">Methylomicrobium buryatense</name>
    <dbReference type="NCBI Taxonomy" id="95641"/>
    <lineage>
        <taxon>Bacteria</taxon>
        <taxon>Pseudomonadati</taxon>
        <taxon>Pseudomonadota</taxon>
        <taxon>Gammaproteobacteria</taxon>
        <taxon>Methylococcales</taxon>
        <taxon>Methylococcaceae</taxon>
        <taxon>Methylotuvimicrobium</taxon>
    </lineage>
</organism>
<keyword evidence="9" id="KW-0067">ATP-binding</keyword>
<keyword evidence="11" id="KW-0902">Two-component regulatory system</keyword>
<dbReference type="InterPro" id="IPR011006">
    <property type="entry name" value="CheY-like_superfamily"/>
</dbReference>
<feature type="domain" description="Histidine kinase" evidence="15">
    <location>
        <begin position="190"/>
        <end position="412"/>
    </location>
</feature>
<dbReference type="STRING" id="675511.GCA_000341735_00368"/>
<evidence type="ECO:0000256" key="6">
    <source>
        <dbReference type="ARBA" id="ARBA00022692"/>
    </source>
</evidence>
<dbReference type="GO" id="GO:0005524">
    <property type="term" value="F:ATP binding"/>
    <property type="evidence" value="ECO:0007669"/>
    <property type="project" value="UniProtKB-KW"/>
</dbReference>
<dbReference type="EC" id="2.7.13.3" evidence="3"/>
<name>A0A4P9UPC5_METBY</name>
<evidence type="ECO:0000256" key="12">
    <source>
        <dbReference type="ARBA" id="ARBA00023136"/>
    </source>
</evidence>
<dbReference type="PANTHER" id="PTHR45339:SF1">
    <property type="entry name" value="HYBRID SIGNAL TRANSDUCTION HISTIDINE KINASE J"/>
    <property type="match status" value="1"/>
</dbReference>
<dbReference type="PROSITE" id="PS50109">
    <property type="entry name" value="HIS_KIN"/>
    <property type="match status" value="1"/>
</dbReference>
<evidence type="ECO:0000256" key="5">
    <source>
        <dbReference type="ARBA" id="ARBA00022679"/>
    </source>
</evidence>
<evidence type="ECO:0000256" key="1">
    <source>
        <dbReference type="ARBA" id="ARBA00000085"/>
    </source>
</evidence>
<dbReference type="SUPFAM" id="SSF52172">
    <property type="entry name" value="CheY-like"/>
    <property type="match status" value="1"/>
</dbReference>